<dbReference type="GO" id="GO:0031956">
    <property type="term" value="F:medium-chain fatty acid-CoA ligase activity"/>
    <property type="evidence" value="ECO:0007669"/>
    <property type="project" value="TreeGrafter"/>
</dbReference>
<dbReference type="GO" id="GO:0006631">
    <property type="term" value="P:fatty acid metabolic process"/>
    <property type="evidence" value="ECO:0007669"/>
    <property type="project" value="TreeGrafter"/>
</dbReference>
<dbReference type="InterPro" id="IPR000873">
    <property type="entry name" value="AMP-dep_synth/lig_dom"/>
</dbReference>
<dbReference type="Gene3D" id="3.30.300.30">
    <property type="match status" value="1"/>
</dbReference>
<dbReference type="InterPro" id="IPR025110">
    <property type="entry name" value="AMP-bd_C"/>
</dbReference>
<dbReference type="CDD" id="cd05941">
    <property type="entry name" value="MCS"/>
    <property type="match status" value="1"/>
</dbReference>
<keyword evidence="4" id="KW-1185">Reference proteome</keyword>
<evidence type="ECO:0000259" key="2">
    <source>
        <dbReference type="Pfam" id="PF13193"/>
    </source>
</evidence>
<dbReference type="Pfam" id="PF00501">
    <property type="entry name" value="AMP-binding"/>
    <property type="match status" value="1"/>
</dbReference>
<evidence type="ECO:0000313" key="4">
    <source>
        <dbReference type="Proteomes" id="UP000006911"/>
    </source>
</evidence>
<proteinExistence type="predicted"/>
<dbReference type="EMBL" id="FN430364">
    <property type="protein sequence ID" value="CAZ86057.1"/>
    <property type="molecule type" value="Genomic_DNA"/>
</dbReference>
<organism evidence="3 4">
    <name type="scientific">Tuber melanosporum (strain Mel28)</name>
    <name type="common">Perigord black truffle</name>
    <dbReference type="NCBI Taxonomy" id="656061"/>
    <lineage>
        <taxon>Eukaryota</taxon>
        <taxon>Fungi</taxon>
        <taxon>Dikarya</taxon>
        <taxon>Ascomycota</taxon>
        <taxon>Pezizomycotina</taxon>
        <taxon>Pezizomycetes</taxon>
        <taxon>Pezizales</taxon>
        <taxon>Tuberaceae</taxon>
        <taxon>Tuber</taxon>
    </lineage>
</organism>
<gene>
    <name evidence="3" type="ORF">GSTUM_00011280001</name>
</gene>
<dbReference type="KEGG" id="tml:GSTUM_00011280001"/>
<dbReference type="HOGENOM" id="CLU_000022_59_11_1"/>
<dbReference type="AlphaFoldDB" id="D5GNG4"/>
<reference evidence="3 4" key="1">
    <citation type="journal article" date="2010" name="Nature">
        <title>Perigord black truffle genome uncovers evolutionary origins and mechanisms of symbiosis.</title>
        <authorList>
            <person name="Martin F."/>
            <person name="Kohler A."/>
            <person name="Murat C."/>
            <person name="Balestrini R."/>
            <person name="Coutinho P.M."/>
            <person name="Jaillon O."/>
            <person name="Montanini B."/>
            <person name="Morin E."/>
            <person name="Noel B."/>
            <person name="Percudani R."/>
            <person name="Porcel B."/>
            <person name="Rubini A."/>
            <person name="Amicucci A."/>
            <person name="Amselem J."/>
            <person name="Anthouard V."/>
            <person name="Arcioni S."/>
            <person name="Artiguenave F."/>
            <person name="Aury J.M."/>
            <person name="Ballario P."/>
            <person name="Bolchi A."/>
            <person name="Brenna A."/>
            <person name="Brun A."/>
            <person name="Buee M."/>
            <person name="Cantarel B."/>
            <person name="Chevalier G."/>
            <person name="Couloux A."/>
            <person name="Da Silva C."/>
            <person name="Denoeud F."/>
            <person name="Duplessis S."/>
            <person name="Ghignone S."/>
            <person name="Hilselberger B."/>
            <person name="Iotti M."/>
            <person name="Marcais B."/>
            <person name="Mello A."/>
            <person name="Miranda M."/>
            <person name="Pacioni G."/>
            <person name="Quesneville H."/>
            <person name="Riccioni C."/>
            <person name="Ruotolo R."/>
            <person name="Splivallo R."/>
            <person name="Stocchi V."/>
            <person name="Tisserant E."/>
            <person name="Viscomi A.R."/>
            <person name="Zambonelli A."/>
            <person name="Zampieri E."/>
            <person name="Henrissat B."/>
            <person name="Lebrun M.H."/>
            <person name="Paolocci F."/>
            <person name="Bonfante P."/>
            <person name="Ottonello S."/>
            <person name="Wincker P."/>
        </authorList>
    </citation>
    <scope>NUCLEOTIDE SEQUENCE [LARGE SCALE GENOMIC DNA]</scope>
    <source>
        <strain evidence="3 4">Mel28</strain>
    </source>
</reference>
<accession>D5GNG4</accession>
<dbReference type="STRING" id="656061.D5GNG4"/>
<evidence type="ECO:0000259" key="1">
    <source>
        <dbReference type="Pfam" id="PF00501"/>
    </source>
</evidence>
<dbReference type="InterPro" id="IPR042099">
    <property type="entry name" value="ANL_N_sf"/>
</dbReference>
<feature type="domain" description="AMP-binding enzyme C-terminal" evidence="2">
    <location>
        <begin position="455"/>
        <end position="533"/>
    </location>
</feature>
<dbReference type="Gene3D" id="3.40.50.12780">
    <property type="entry name" value="N-terminal domain of ligase-like"/>
    <property type="match status" value="1"/>
</dbReference>
<dbReference type="InParanoid" id="D5GNG4"/>
<dbReference type="eggNOG" id="KOG1176">
    <property type="taxonomic scope" value="Eukaryota"/>
</dbReference>
<dbReference type="PANTHER" id="PTHR43201:SF15">
    <property type="entry name" value="AMP BINDING ENZYME, PUTATIVE (AFU_ORTHOLOGUE AFUA_6G11340)-RELATED"/>
    <property type="match status" value="1"/>
</dbReference>
<dbReference type="InterPro" id="IPR045851">
    <property type="entry name" value="AMP-bd_C_sf"/>
</dbReference>
<dbReference type="PROSITE" id="PS00455">
    <property type="entry name" value="AMP_BINDING"/>
    <property type="match status" value="1"/>
</dbReference>
<evidence type="ECO:0000313" key="3">
    <source>
        <dbReference type="EMBL" id="CAZ86057.1"/>
    </source>
</evidence>
<feature type="domain" description="AMP-dependent synthetase/ligase" evidence="1">
    <location>
        <begin position="42"/>
        <end position="403"/>
    </location>
</feature>
<dbReference type="InterPro" id="IPR020845">
    <property type="entry name" value="AMP-binding_CS"/>
</dbReference>
<dbReference type="Pfam" id="PF13193">
    <property type="entry name" value="AMP-binding_C"/>
    <property type="match status" value="1"/>
</dbReference>
<name>D5GNG4_TUBMM</name>
<dbReference type="PANTHER" id="PTHR43201">
    <property type="entry name" value="ACYL-COA SYNTHETASE"/>
    <property type="match status" value="1"/>
</dbReference>
<sequence length="549" mass="60911">MIPVLRRPTSVPFSTTRQARRMIRRNITVETLPRLPIFEALSKHNPKSIAIVHSESGDKFTYDSLLSDTAKLKRKLLEKAKVDDLQEQRVALFVENGYNYVVSLLGIFAAGGIAVPLHPNHPPGELHYVAKNSAPTFILTHSKAHQAFPPSSSSPPILDLFEHPPNKPHDAPAPVDLSPAPDPLRGALMIYTSGTTGAPKGVVSTHKNLTTQAETLVTAWEMCKDDHLLHVLPLHHVHGIVNATLAPLFAGGAVEYLFPFNAQKIWSRFADTSRRPISLFMAVPTIYSRLIDSFETLSEPTRSAGRKNVSNLRLAVSGSAALPASTKRKWESLGGNLLERYGMTEIGMALSQRLPLTDRMANSVGWPLPGVGARLVSDGVEIKEVWQEGEIQIRGNSVFREYWQKEEATKKEFTQDGWFKTGDIAVRDERGAYYIKGRTSVDILKSGGEKISALEVEQELLELPQVAEAVVVGLTDERWGQRVAAALVLTPQGKSEEFDLVKMRAEMKKRAAEYKVPREIKILEAIPRNHMGKVNKKEIVREVFGEDEP</sequence>
<dbReference type="Proteomes" id="UP000006911">
    <property type="component" value="Unassembled WGS sequence"/>
</dbReference>
<dbReference type="OMA" id="KGKWFKT"/>
<dbReference type="RefSeq" id="XP_002841866.1">
    <property type="nucleotide sequence ID" value="XM_002841820.1"/>
</dbReference>
<protein>
    <submittedName>
        <fullName evidence="3">(Perigord truffle) hypothetical protein</fullName>
    </submittedName>
</protein>
<dbReference type="GeneID" id="9182257"/>
<dbReference type="SUPFAM" id="SSF56801">
    <property type="entry name" value="Acetyl-CoA synthetase-like"/>
    <property type="match status" value="1"/>
</dbReference>